<dbReference type="WBParaSite" id="MCU_004165-RA">
    <property type="protein sequence ID" value="MCU_004165-RA"/>
    <property type="gene ID" value="MCU_004165"/>
</dbReference>
<dbReference type="InterPro" id="IPR029006">
    <property type="entry name" value="ADF-H/Gelsolin-like_dom_sf"/>
</dbReference>
<proteinExistence type="predicted"/>
<dbReference type="AlphaFoldDB" id="A0A5K3EYL0"/>
<accession>A0A5K3EYL0</accession>
<name>A0A5K3EYL0_MESCO</name>
<reference evidence="1" key="1">
    <citation type="submission" date="2019-11" db="UniProtKB">
        <authorList>
            <consortium name="WormBaseParasite"/>
        </authorList>
    </citation>
    <scope>IDENTIFICATION</scope>
</reference>
<sequence>MLETSHLQNPFTSLLSDEPVDPLPNPPKAFEKALLRYWLTQDLVVCDVELKCHLITLLFLRCRLSDDSGALKLIPVCRGRISHAGLEPTDVNFVDTIDGLFIYVGPTASKREREGAWSEARKYLSNMQRPYMSVHFLKAGQKSYEFDEIWDDYE</sequence>
<evidence type="ECO:0000313" key="1">
    <source>
        <dbReference type="WBParaSite" id="MCU_004165-RA"/>
    </source>
</evidence>
<protein>
    <submittedName>
        <fullName evidence="1">Gelsolin-like domain-containing protein</fullName>
    </submittedName>
</protein>
<dbReference type="SUPFAM" id="SSF55753">
    <property type="entry name" value="Actin depolymerizing proteins"/>
    <property type="match status" value="1"/>
</dbReference>
<dbReference type="Gene3D" id="3.40.20.10">
    <property type="entry name" value="Severin"/>
    <property type="match status" value="1"/>
</dbReference>
<organism evidence="1">
    <name type="scientific">Mesocestoides corti</name>
    <name type="common">Flatworm</name>
    <dbReference type="NCBI Taxonomy" id="53468"/>
    <lineage>
        <taxon>Eukaryota</taxon>
        <taxon>Metazoa</taxon>
        <taxon>Spiralia</taxon>
        <taxon>Lophotrochozoa</taxon>
        <taxon>Platyhelminthes</taxon>
        <taxon>Cestoda</taxon>
        <taxon>Eucestoda</taxon>
        <taxon>Cyclophyllidea</taxon>
        <taxon>Mesocestoididae</taxon>
        <taxon>Mesocestoides</taxon>
    </lineage>
</organism>